<organism evidence="2 3">
    <name type="scientific">Holtiella tumoricola</name>
    <dbReference type="NCBI Taxonomy" id="3018743"/>
    <lineage>
        <taxon>Bacteria</taxon>
        <taxon>Bacillati</taxon>
        <taxon>Bacillota</taxon>
        <taxon>Clostridia</taxon>
        <taxon>Lachnospirales</taxon>
        <taxon>Cellulosilyticaceae</taxon>
        <taxon>Holtiella</taxon>
    </lineage>
</organism>
<dbReference type="Gene3D" id="3.30.200.20">
    <property type="entry name" value="Phosphorylase Kinase, domain 1"/>
    <property type="match status" value="1"/>
</dbReference>
<proteinExistence type="predicted"/>
<dbReference type="EMBL" id="JAQIFT010000027">
    <property type="protein sequence ID" value="MDA3731103.1"/>
    <property type="molecule type" value="Genomic_DNA"/>
</dbReference>
<dbReference type="InterPro" id="IPR011009">
    <property type="entry name" value="Kinase-like_dom_sf"/>
</dbReference>
<dbReference type="InterPro" id="IPR002575">
    <property type="entry name" value="Aminoglycoside_PTrfase"/>
</dbReference>
<evidence type="ECO:0000313" key="2">
    <source>
        <dbReference type="EMBL" id="MDA3731103.1"/>
    </source>
</evidence>
<dbReference type="AlphaFoldDB" id="A0AA42J0G0"/>
<evidence type="ECO:0000313" key="3">
    <source>
        <dbReference type="Proteomes" id="UP001169242"/>
    </source>
</evidence>
<dbReference type="Gene3D" id="3.90.1200.10">
    <property type="match status" value="1"/>
</dbReference>
<dbReference type="Proteomes" id="UP001169242">
    <property type="component" value="Unassembled WGS sequence"/>
</dbReference>
<dbReference type="SUPFAM" id="SSF56112">
    <property type="entry name" value="Protein kinase-like (PK-like)"/>
    <property type="match status" value="1"/>
</dbReference>
<name>A0AA42J0G0_9FIRM</name>
<evidence type="ECO:0000259" key="1">
    <source>
        <dbReference type="Pfam" id="PF01636"/>
    </source>
</evidence>
<reference evidence="2" key="1">
    <citation type="journal article" date="2023" name="Int. J. Syst. Evol. Microbiol.">
        <title>&lt;i&gt;Holtiella tumoricola&lt;/i&gt; gen. nov. sp. nov., isolated from a human clinical sample.</title>
        <authorList>
            <person name="Allen-Vercoe E."/>
            <person name="Daigneault M.C."/>
            <person name="Vancuren S.J."/>
            <person name="Cochrane K."/>
            <person name="O'Neal L.L."/>
            <person name="Sankaranarayanan K."/>
            <person name="Lawson P.A."/>
        </authorList>
    </citation>
    <scope>NUCLEOTIDE SEQUENCE</scope>
    <source>
        <strain evidence="2">CC70A</strain>
    </source>
</reference>
<feature type="domain" description="Aminoglycoside phosphotransferase" evidence="1">
    <location>
        <begin position="40"/>
        <end position="244"/>
    </location>
</feature>
<dbReference type="RefSeq" id="WP_271011552.1">
    <property type="nucleotide sequence ID" value="NZ_JAQIFT010000027.1"/>
</dbReference>
<comment type="caution">
    <text evidence="2">The sequence shown here is derived from an EMBL/GenBank/DDBJ whole genome shotgun (WGS) entry which is preliminary data.</text>
</comment>
<sequence length="348" mass="40113">MDQNSLTSQDLVNLIEEHYNIGTVQSIIPILDRTSCECFHIVTSTGEYLLKDVNLDFIHHPYLEPIINNCLLEADIPVSTFIKTMTNEYIIHFLGHVFHLQTFIKGKVLLLHTAPTWFLHSSASLLAKIHKALESISILPSGIGPHYFEIHTIPSSIASYQNSIRLAQYAQDYTYVKEIEYRINLLSKLQTLDLSFTSFTYKNTHGDYSIRQILCGESQINAVIDFTSCCTHPVCWELIRSYAYADPKCQSGCLDISNLIDYIEDYLQFSTLNIYDIQMMPYLFLYYLALNDCFATYYTSDSIVQKDLKYYINWSTLTLKWLEENVAYISEALADHFSLLEIPSLLFN</sequence>
<keyword evidence="3" id="KW-1185">Reference proteome</keyword>
<protein>
    <submittedName>
        <fullName evidence="2">Phosphotransferase</fullName>
    </submittedName>
</protein>
<gene>
    <name evidence="2" type="ORF">PBV87_06325</name>
</gene>
<dbReference type="Pfam" id="PF01636">
    <property type="entry name" value="APH"/>
    <property type="match status" value="1"/>
</dbReference>
<accession>A0AA42J0G0</accession>